<dbReference type="GO" id="GO:0030687">
    <property type="term" value="C:preribosome, large subunit precursor"/>
    <property type="evidence" value="ECO:0007669"/>
    <property type="project" value="TreeGrafter"/>
</dbReference>
<evidence type="ECO:0000313" key="4">
    <source>
        <dbReference type="Proteomes" id="UP000077051"/>
    </source>
</evidence>
<gene>
    <name evidence="3" type="ORF">MUCCIDRAFT_141268</name>
</gene>
<dbReference type="InterPro" id="IPR013087">
    <property type="entry name" value="Znf_C2H2_type"/>
</dbReference>
<comment type="caution">
    <text evidence="3">The sequence shown here is derived from an EMBL/GenBank/DDBJ whole genome shotgun (WGS) entry which is preliminary data.</text>
</comment>
<evidence type="ECO:0000313" key="3">
    <source>
        <dbReference type="EMBL" id="OAD05215.1"/>
    </source>
</evidence>
<sequence>MFTCLSCQVAFPNSEKQRNHYRTDWHKYNLKRKIANLSSVNAEQFAQKVLGKWLQRRVMRSFRKSYYSENGYNNHIQSKKHLELEQKADEEEENRNDSEDTVMADGIASPTRQTKPVDPLNDCLFCNQSNQDIESNLQHMSKAHGFFLPDIEYLKDSQGLIKYLSNKIQQERLCLYCNGRGKEWQSAAAARAHMLDRGHCKMAYDESEDPEQLLKFYDFGIEDEAEPMDVDKDKANTDEFVLENGVKLGHRKFLKYYKRNQARKVSMSIE</sequence>
<keyword evidence="4" id="KW-1185">Reference proteome</keyword>
<dbReference type="PROSITE" id="PS00028">
    <property type="entry name" value="ZINC_FINGER_C2H2_1"/>
    <property type="match status" value="1"/>
</dbReference>
<dbReference type="InterPro" id="IPR040025">
    <property type="entry name" value="Znf622/Rei1/Reh1"/>
</dbReference>
<evidence type="ECO:0000259" key="2">
    <source>
        <dbReference type="PROSITE" id="PS00028"/>
    </source>
</evidence>
<name>A0A162MTE2_MUCCL</name>
<proteinExistence type="predicted"/>
<reference evidence="3 4" key="1">
    <citation type="submission" date="2015-06" db="EMBL/GenBank/DDBJ databases">
        <title>Expansion of signal transduction pathways in fungi by whole-genome duplication.</title>
        <authorList>
            <consortium name="DOE Joint Genome Institute"/>
            <person name="Corrochano L.M."/>
            <person name="Kuo A."/>
            <person name="Marcet-Houben M."/>
            <person name="Polaino S."/>
            <person name="Salamov A."/>
            <person name="Villalobos J.M."/>
            <person name="Alvarez M.I."/>
            <person name="Avalos J."/>
            <person name="Benito E.P."/>
            <person name="Benoit I."/>
            <person name="Burger G."/>
            <person name="Camino L.P."/>
            <person name="Canovas D."/>
            <person name="Cerda-Olmedo E."/>
            <person name="Cheng J.-F."/>
            <person name="Dominguez A."/>
            <person name="Elias M."/>
            <person name="Eslava A.P."/>
            <person name="Glaser F."/>
            <person name="Grimwood J."/>
            <person name="Gutierrez G."/>
            <person name="Heitman J."/>
            <person name="Henrissat B."/>
            <person name="Iturriaga E.A."/>
            <person name="Lang B.F."/>
            <person name="Lavin J.L."/>
            <person name="Lee S."/>
            <person name="Li W."/>
            <person name="Lindquist E."/>
            <person name="Lopez-Garcia S."/>
            <person name="Luque E.M."/>
            <person name="Marcos A.T."/>
            <person name="Martin J."/>
            <person name="Mccluskey K."/>
            <person name="Medina H.R."/>
            <person name="Miralles-Duran A."/>
            <person name="Miyazaki A."/>
            <person name="Munoz-Torres E."/>
            <person name="Oguiza J.A."/>
            <person name="Ohm R."/>
            <person name="Olmedo M."/>
            <person name="Orejas M."/>
            <person name="Ortiz-Castellanos L."/>
            <person name="Pisabarro A.G."/>
            <person name="Rodriguez-Romero J."/>
            <person name="Ruiz-Herrera J."/>
            <person name="Ruiz-Vazquez R."/>
            <person name="Sanz C."/>
            <person name="Schackwitz W."/>
            <person name="Schmutz J."/>
            <person name="Shahriari M."/>
            <person name="Shelest E."/>
            <person name="Silva-Franco F."/>
            <person name="Soanes D."/>
            <person name="Syed K."/>
            <person name="Tagua V.G."/>
            <person name="Talbot N.J."/>
            <person name="Thon M."/>
            <person name="De Vries R.P."/>
            <person name="Wiebenga A."/>
            <person name="Yadav J.S."/>
            <person name="Braun E.L."/>
            <person name="Baker S."/>
            <person name="Garre V."/>
            <person name="Horwitz B."/>
            <person name="Torres-Martinez S."/>
            <person name="Idnurm A."/>
            <person name="Herrera-Estrella A."/>
            <person name="Gabaldon T."/>
            <person name="Grigoriev I.V."/>
        </authorList>
    </citation>
    <scope>NUCLEOTIDE SEQUENCE [LARGE SCALE GENOMIC DNA]</scope>
    <source>
        <strain evidence="3 4">CBS 277.49</strain>
    </source>
</reference>
<dbReference type="STRING" id="747725.A0A162MTE2"/>
<dbReference type="EMBL" id="AMYB01000003">
    <property type="protein sequence ID" value="OAD05215.1"/>
    <property type="molecule type" value="Genomic_DNA"/>
</dbReference>
<dbReference type="OrthoDB" id="19329at2759"/>
<dbReference type="PANTHER" id="PTHR13182">
    <property type="entry name" value="ZINC FINGER PROTEIN 622"/>
    <property type="match status" value="1"/>
</dbReference>
<dbReference type="GO" id="GO:0042273">
    <property type="term" value="P:ribosomal large subunit biogenesis"/>
    <property type="evidence" value="ECO:0007669"/>
    <property type="project" value="TreeGrafter"/>
</dbReference>
<dbReference type="InterPro" id="IPR041661">
    <property type="entry name" value="ZN622/Rei1/Reh1_Znf-C2H2"/>
</dbReference>
<feature type="domain" description="C2H2-type" evidence="2">
    <location>
        <begin position="4"/>
        <end position="26"/>
    </location>
</feature>
<dbReference type="InterPro" id="IPR036236">
    <property type="entry name" value="Znf_C2H2_sf"/>
</dbReference>
<dbReference type="Proteomes" id="UP000077051">
    <property type="component" value="Unassembled WGS sequence"/>
</dbReference>
<dbReference type="SUPFAM" id="SSF57667">
    <property type="entry name" value="beta-beta-alpha zinc fingers"/>
    <property type="match status" value="1"/>
</dbReference>
<dbReference type="AlphaFoldDB" id="A0A162MTE2"/>
<feature type="compositionally biased region" description="Acidic residues" evidence="1">
    <location>
        <begin position="88"/>
        <end position="102"/>
    </location>
</feature>
<accession>A0A162MTE2</accession>
<evidence type="ECO:0000256" key="1">
    <source>
        <dbReference type="SAM" id="MobiDB-lite"/>
    </source>
</evidence>
<dbReference type="PANTHER" id="PTHR13182:SF8">
    <property type="entry name" value="CYTOPLASMIC 60S SUBUNIT BIOGENESIS FACTOR ZNF622"/>
    <property type="match status" value="1"/>
</dbReference>
<feature type="region of interest" description="Disordered" evidence="1">
    <location>
        <begin position="78"/>
        <end position="112"/>
    </location>
</feature>
<dbReference type="VEuPathDB" id="FungiDB:MUCCIDRAFT_141268"/>
<protein>
    <submittedName>
        <fullName evidence="3">C2H2-type zinc finger transcription factor</fullName>
    </submittedName>
</protein>
<dbReference type="Pfam" id="PF12756">
    <property type="entry name" value="zf-C2H2_2"/>
    <property type="match status" value="1"/>
</dbReference>
<organism evidence="3 4">
    <name type="scientific">Mucor lusitanicus CBS 277.49</name>
    <dbReference type="NCBI Taxonomy" id="747725"/>
    <lineage>
        <taxon>Eukaryota</taxon>
        <taxon>Fungi</taxon>
        <taxon>Fungi incertae sedis</taxon>
        <taxon>Mucoromycota</taxon>
        <taxon>Mucoromycotina</taxon>
        <taxon>Mucoromycetes</taxon>
        <taxon>Mucorales</taxon>
        <taxon>Mucorineae</taxon>
        <taxon>Mucoraceae</taxon>
        <taxon>Mucor</taxon>
    </lineage>
</organism>